<dbReference type="OrthoDB" id="428024at2"/>
<dbReference type="AlphaFoldDB" id="E0UBN9"/>
<dbReference type="GO" id="GO:0035438">
    <property type="term" value="F:cyclic-di-GMP binding"/>
    <property type="evidence" value="ECO:0007669"/>
    <property type="project" value="InterPro"/>
</dbReference>
<protein>
    <recommendedName>
        <fullName evidence="1">PilZ domain-containing protein</fullName>
    </recommendedName>
</protein>
<dbReference type="HOGENOM" id="CLU_169519_0_0_3"/>
<proteinExistence type="predicted"/>
<evidence type="ECO:0000313" key="2">
    <source>
        <dbReference type="EMBL" id="ADN13983.1"/>
    </source>
</evidence>
<evidence type="ECO:0000313" key="3">
    <source>
        <dbReference type="Proteomes" id="UP000008206"/>
    </source>
</evidence>
<gene>
    <name evidence="2" type="ordered locus">Cyan7822_2001</name>
</gene>
<keyword evidence="3" id="KW-1185">Reference proteome</keyword>
<dbReference type="EMBL" id="CP002198">
    <property type="protein sequence ID" value="ADN13983.1"/>
    <property type="molecule type" value="Genomic_DNA"/>
</dbReference>
<evidence type="ECO:0000259" key="1">
    <source>
        <dbReference type="Pfam" id="PF07238"/>
    </source>
</evidence>
<dbReference type="KEGG" id="cyj:Cyan7822_2001"/>
<dbReference type="Pfam" id="PF07238">
    <property type="entry name" value="PilZ"/>
    <property type="match status" value="1"/>
</dbReference>
<dbReference type="RefSeq" id="WP_013322089.1">
    <property type="nucleotide sequence ID" value="NC_014501.1"/>
</dbReference>
<organism evidence="2 3">
    <name type="scientific">Gloeothece verrucosa (strain PCC 7822)</name>
    <name type="common">Cyanothece sp. (strain PCC 7822)</name>
    <dbReference type="NCBI Taxonomy" id="497965"/>
    <lineage>
        <taxon>Bacteria</taxon>
        <taxon>Bacillati</taxon>
        <taxon>Cyanobacteriota</taxon>
        <taxon>Cyanophyceae</taxon>
        <taxon>Oscillatoriophycideae</taxon>
        <taxon>Chroococcales</taxon>
        <taxon>Aphanothecaceae</taxon>
        <taxon>Gloeothece</taxon>
        <taxon>Gloeothece verrucosa</taxon>
    </lineage>
</organism>
<accession>E0UBN9</accession>
<feature type="domain" description="PilZ" evidence="1">
    <location>
        <begin position="22"/>
        <end position="115"/>
    </location>
</feature>
<dbReference type="eggNOG" id="ENOG502ZS7G">
    <property type="taxonomic scope" value="Bacteria"/>
</dbReference>
<sequence>MLKNFTSSQKAIDYVISSSDYRQYTRYTNNLGTVVEIDYQPKKQVFINSIKGLIINDSLGGCGLIVATNKEFQANQICWLRTYGLRPIKVRIAWVQEIENNIFRLGIEYLDSLDSNLGNLG</sequence>
<dbReference type="InterPro" id="IPR009875">
    <property type="entry name" value="PilZ_domain"/>
</dbReference>
<reference evidence="3" key="1">
    <citation type="journal article" date="2011" name="MBio">
        <title>Novel metabolic attributes of the genus Cyanothece, comprising a group of unicellular nitrogen-fixing Cyanobacteria.</title>
        <authorList>
            <person name="Bandyopadhyay A."/>
            <person name="Elvitigala T."/>
            <person name="Welsh E."/>
            <person name="Stockel J."/>
            <person name="Liberton M."/>
            <person name="Min H."/>
            <person name="Sherman L.A."/>
            <person name="Pakrasi H.B."/>
        </authorList>
    </citation>
    <scope>NUCLEOTIDE SEQUENCE [LARGE SCALE GENOMIC DNA]</scope>
    <source>
        <strain evidence="3">PCC 7822</strain>
    </source>
</reference>
<dbReference type="Proteomes" id="UP000008206">
    <property type="component" value="Chromosome"/>
</dbReference>
<name>E0UBN9_GLOV7</name>